<organism evidence="1">
    <name type="scientific">viral metagenome</name>
    <dbReference type="NCBI Taxonomy" id="1070528"/>
    <lineage>
        <taxon>unclassified sequences</taxon>
        <taxon>metagenomes</taxon>
        <taxon>organismal metagenomes</taxon>
    </lineage>
</organism>
<name>A0A6C0ATR2_9ZZZZ</name>
<sequence length="313" mass="37301">MSKQNTIVQYTNTISSYNDNENDSDSEQEYEIIEETALSRYLYDRYEIKQSLLISILKRDKEQALFWVYELYYSGWEDNAFRYLILISNKLFHEHDWLPDYMELQYDLWKETQYGEIIGNGVCLLCSLDYSLVEFAKSYFSVEIKKMARYKPVYNKLDVEFMKEDTLEKYKTVVCEDCPRKTLPSIKGYSSHHEYEELFGHGNKSEKAVYDSWIIHASKSPLWKKRIEDCNGVVDLEKNTVFFENKNDEDIFYNKWDFEIDEQSVVIQEQRYVSAEKEIKQVFLKDFLKLFGYTLGGSKKKKLTCKVSKESNL</sequence>
<accession>A0A6C0ATR2</accession>
<dbReference type="EMBL" id="MN738752">
    <property type="protein sequence ID" value="QHS83319.1"/>
    <property type="molecule type" value="Genomic_DNA"/>
</dbReference>
<reference evidence="1" key="1">
    <citation type="journal article" date="2020" name="Nature">
        <title>Giant virus diversity and host interactions through global metagenomics.</title>
        <authorList>
            <person name="Schulz F."/>
            <person name="Roux S."/>
            <person name="Paez-Espino D."/>
            <person name="Jungbluth S."/>
            <person name="Walsh D.A."/>
            <person name="Denef V.J."/>
            <person name="McMahon K.D."/>
            <person name="Konstantinidis K.T."/>
            <person name="Eloe-Fadrosh E.A."/>
            <person name="Kyrpides N.C."/>
            <person name="Woyke T."/>
        </authorList>
    </citation>
    <scope>NUCLEOTIDE SEQUENCE</scope>
    <source>
        <strain evidence="1">GVMAG-S-ERX555943-30</strain>
    </source>
</reference>
<protein>
    <submittedName>
        <fullName evidence="1">Uncharacterized protein</fullName>
    </submittedName>
</protein>
<dbReference type="AlphaFoldDB" id="A0A6C0ATR2"/>
<proteinExistence type="predicted"/>
<evidence type="ECO:0000313" key="1">
    <source>
        <dbReference type="EMBL" id="QHS83319.1"/>
    </source>
</evidence>